<name>A0A1H9KT03_9PSEU</name>
<evidence type="ECO:0000256" key="1">
    <source>
        <dbReference type="SAM" id="SignalP"/>
    </source>
</evidence>
<keyword evidence="1" id="KW-0732">Signal</keyword>
<gene>
    <name evidence="2" type="ORF">SAMN04487818_101311</name>
</gene>
<dbReference type="Proteomes" id="UP000199051">
    <property type="component" value="Unassembled WGS sequence"/>
</dbReference>
<evidence type="ECO:0008006" key="4">
    <source>
        <dbReference type="Google" id="ProtNLM"/>
    </source>
</evidence>
<dbReference type="STRING" id="155974.SAMN04487818_101311"/>
<reference evidence="3" key="1">
    <citation type="submission" date="2016-10" db="EMBL/GenBank/DDBJ databases">
        <authorList>
            <person name="Varghese N."/>
            <person name="Submissions S."/>
        </authorList>
    </citation>
    <scope>NUCLEOTIDE SEQUENCE [LARGE SCALE GENOMIC DNA]</scope>
    <source>
        <strain evidence="3">DSM 44260</strain>
    </source>
</reference>
<proteinExistence type="predicted"/>
<dbReference type="SUPFAM" id="SSF101898">
    <property type="entry name" value="NHL repeat"/>
    <property type="match status" value="1"/>
</dbReference>
<evidence type="ECO:0000313" key="2">
    <source>
        <dbReference type="EMBL" id="SER02252.1"/>
    </source>
</evidence>
<accession>A0A1H9KT03</accession>
<feature type="signal peptide" evidence="1">
    <location>
        <begin position="1"/>
        <end position="25"/>
    </location>
</feature>
<keyword evidence="3" id="KW-1185">Reference proteome</keyword>
<organism evidence="2 3">
    <name type="scientific">Actinokineospora terrae</name>
    <dbReference type="NCBI Taxonomy" id="155974"/>
    <lineage>
        <taxon>Bacteria</taxon>
        <taxon>Bacillati</taxon>
        <taxon>Actinomycetota</taxon>
        <taxon>Actinomycetes</taxon>
        <taxon>Pseudonocardiales</taxon>
        <taxon>Pseudonocardiaceae</taxon>
        <taxon>Actinokineospora</taxon>
    </lineage>
</organism>
<sequence>MRLRMALAALLTMVASLGLVGSATAAPTEPTYSPTATGAQSFLVVRQNGELVRWDKTSGSYQPQLIGPGWGEDNTRLIASLSTTQLVQIRTDGTLWDWKYTPSAGWNGYRVGGGWSSVTSIAGLATDRFVALTGSYTLEEWKSPSSNHSYESQGIYFSPSPLKLITGLDDATFLSIDTSGGARRWVRGTGSYNSYLITGNWSDVRLAAGVNSTRFVTARTDNRLVEWNLSGASWTSTVYGTGWNDARLLG</sequence>
<evidence type="ECO:0000313" key="3">
    <source>
        <dbReference type="Proteomes" id="UP000199051"/>
    </source>
</evidence>
<protein>
    <recommendedName>
        <fullName evidence="4">Tachylectin</fullName>
    </recommendedName>
</protein>
<dbReference type="RefSeq" id="WP_143073296.1">
    <property type="nucleotide sequence ID" value="NZ_FOGI01000001.1"/>
</dbReference>
<dbReference type="EMBL" id="FOGI01000001">
    <property type="protein sequence ID" value="SER02252.1"/>
    <property type="molecule type" value="Genomic_DNA"/>
</dbReference>
<dbReference type="AlphaFoldDB" id="A0A1H9KT03"/>
<feature type="chain" id="PRO_5011509005" description="Tachylectin" evidence="1">
    <location>
        <begin position="26"/>
        <end position="250"/>
    </location>
</feature>